<feature type="region of interest" description="Disordered" evidence="3">
    <location>
        <begin position="1"/>
        <end position="22"/>
    </location>
</feature>
<evidence type="ECO:0000313" key="5">
    <source>
        <dbReference type="EMBL" id="KAF4353142.1"/>
    </source>
</evidence>
<keyword evidence="6" id="KW-1185">Reference proteome</keyword>
<proteinExistence type="inferred from homology"/>
<feature type="compositionally biased region" description="Basic and acidic residues" evidence="3">
    <location>
        <begin position="8"/>
        <end position="20"/>
    </location>
</feature>
<dbReference type="PANTHER" id="PTHR31174:SF7">
    <property type="entry name" value="LATE EMBRYOGENESIS ABUNDANT PROTEIN 31-RELATED"/>
    <property type="match status" value="1"/>
</dbReference>
<protein>
    <recommendedName>
        <fullName evidence="4">SMP domain-containing protein</fullName>
    </recommendedName>
</protein>
<feature type="domain" description="SMP" evidence="4">
    <location>
        <begin position="117"/>
        <end position="175"/>
    </location>
</feature>
<gene>
    <name evidence="5" type="ORF">G4B88_003019</name>
</gene>
<dbReference type="AlphaFoldDB" id="A0A7J6E431"/>
<sequence>MMRSQVEQPRKPQSDQEPIKYGDVFIVSDELADKPISPAEMMQNSESITLGQAQNESSGFVGLVDDSDMAGAKAEAEGVSVAEETHQDVPVAWVVNHEYGEPSRATGEAPLSEMSAITIGEALETTAKTIGYKAVDQNDAAAIEAAEARCIGSDNNVVIAGGLTVLAQSAVYLNRVVSDKKKIKLKDILTDATLKLAIDKAATREDAEEVVEAELLNKPIPVTTPGGVAAAVKSAARLNETSTI</sequence>
<evidence type="ECO:0000256" key="2">
    <source>
        <dbReference type="ARBA" id="ARBA00022737"/>
    </source>
</evidence>
<dbReference type="InterPro" id="IPR042971">
    <property type="entry name" value="LEA_SMP"/>
</dbReference>
<dbReference type="PANTHER" id="PTHR31174">
    <property type="entry name" value="SEED MATURATION FAMILY PROTEIN"/>
    <property type="match status" value="1"/>
</dbReference>
<dbReference type="InterPro" id="IPR007011">
    <property type="entry name" value="LEA_SMP_dom"/>
</dbReference>
<accession>A0A7J6E431</accession>
<dbReference type="Proteomes" id="UP000583929">
    <property type="component" value="Unassembled WGS sequence"/>
</dbReference>
<feature type="domain" description="SMP" evidence="4">
    <location>
        <begin position="183"/>
        <end position="240"/>
    </location>
</feature>
<organism evidence="5 6">
    <name type="scientific">Cannabis sativa</name>
    <name type="common">Hemp</name>
    <name type="synonym">Marijuana</name>
    <dbReference type="NCBI Taxonomy" id="3483"/>
    <lineage>
        <taxon>Eukaryota</taxon>
        <taxon>Viridiplantae</taxon>
        <taxon>Streptophyta</taxon>
        <taxon>Embryophyta</taxon>
        <taxon>Tracheophyta</taxon>
        <taxon>Spermatophyta</taxon>
        <taxon>Magnoliopsida</taxon>
        <taxon>eudicotyledons</taxon>
        <taxon>Gunneridae</taxon>
        <taxon>Pentapetalae</taxon>
        <taxon>rosids</taxon>
        <taxon>fabids</taxon>
        <taxon>Rosales</taxon>
        <taxon>Cannabaceae</taxon>
        <taxon>Cannabis</taxon>
    </lineage>
</organism>
<keyword evidence="2" id="KW-0677">Repeat</keyword>
<evidence type="ECO:0000256" key="1">
    <source>
        <dbReference type="ARBA" id="ARBA00010733"/>
    </source>
</evidence>
<dbReference type="Pfam" id="PF04927">
    <property type="entry name" value="SMP"/>
    <property type="match status" value="2"/>
</dbReference>
<reference evidence="5 6" key="1">
    <citation type="journal article" date="2020" name="bioRxiv">
        <title>Sequence and annotation of 42 cannabis genomes reveals extensive copy number variation in cannabinoid synthesis and pathogen resistance genes.</title>
        <authorList>
            <person name="Mckernan K.J."/>
            <person name="Helbert Y."/>
            <person name="Kane L.T."/>
            <person name="Ebling H."/>
            <person name="Zhang L."/>
            <person name="Liu B."/>
            <person name="Eaton Z."/>
            <person name="Mclaughlin S."/>
            <person name="Kingan S."/>
            <person name="Baybayan P."/>
            <person name="Concepcion G."/>
            <person name="Jordan M."/>
            <person name="Riva A."/>
            <person name="Barbazuk W."/>
            <person name="Harkins T."/>
        </authorList>
    </citation>
    <scope>NUCLEOTIDE SEQUENCE [LARGE SCALE GENOMIC DNA]</scope>
    <source>
        <strain evidence="6">cv. Jamaican Lion 4</strain>
        <tissue evidence="5">Leaf</tissue>
    </source>
</reference>
<name>A0A7J6E431_CANSA</name>
<comment type="similarity">
    <text evidence="1">Belongs to the LEA type SMP family.</text>
</comment>
<evidence type="ECO:0000313" key="6">
    <source>
        <dbReference type="Proteomes" id="UP000583929"/>
    </source>
</evidence>
<evidence type="ECO:0000256" key="3">
    <source>
        <dbReference type="SAM" id="MobiDB-lite"/>
    </source>
</evidence>
<dbReference type="EMBL" id="JAATIQ010000511">
    <property type="protein sequence ID" value="KAF4353142.1"/>
    <property type="molecule type" value="Genomic_DNA"/>
</dbReference>
<comment type="caution">
    <text evidence="5">The sequence shown here is derived from an EMBL/GenBank/DDBJ whole genome shotgun (WGS) entry which is preliminary data.</text>
</comment>
<evidence type="ECO:0000259" key="4">
    <source>
        <dbReference type="Pfam" id="PF04927"/>
    </source>
</evidence>